<protein>
    <submittedName>
        <fullName evidence="1">Uncharacterized protein</fullName>
    </submittedName>
</protein>
<keyword evidence="2" id="KW-1185">Reference proteome</keyword>
<name>A0A9W9D2H7_9PEZI</name>
<comment type="caution">
    <text evidence="1">The sequence shown here is derived from an EMBL/GenBank/DDBJ whole genome shotgun (WGS) entry which is preliminary data.</text>
</comment>
<reference evidence="1" key="1">
    <citation type="submission" date="2022-10" db="EMBL/GenBank/DDBJ databases">
        <title>Tapping the CABI collections for fungal endophytes: first genome assemblies for Collariella, Neodidymelliopsis, Ascochyta clinopodiicola, Didymella pomorum, Didymosphaeria variabile, Neocosmospora piperis and Neocucurbitaria cava.</title>
        <authorList>
            <person name="Hill R."/>
        </authorList>
    </citation>
    <scope>NUCLEOTIDE SEQUENCE</scope>
    <source>
        <strain evidence="1">IMI 355082</strain>
    </source>
</reference>
<accession>A0A9W9D2H7</accession>
<sequence length="69" mass="7476">MGRSFPSFQALGGENAVFIVKVLGVCRLPKTVQHSQTPCEHPQVSRFSLPWSETHLLGITVVLATSQVG</sequence>
<proteinExistence type="predicted"/>
<organism evidence="1 2">
    <name type="scientific">Gnomoniopsis smithogilvyi</name>
    <dbReference type="NCBI Taxonomy" id="1191159"/>
    <lineage>
        <taxon>Eukaryota</taxon>
        <taxon>Fungi</taxon>
        <taxon>Dikarya</taxon>
        <taxon>Ascomycota</taxon>
        <taxon>Pezizomycotina</taxon>
        <taxon>Sordariomycetes</taxon>
        <taxon>Sordariomycetidae</taxon>
        <taxon>Diaporthales</taxon>
        <taxon>Gnomoniaceae</taxon>
        <taxon>Gnomoniopsis</taxon>
    </lineage>
</organism>
<dbReference type="EMBL" id="JAPEVB010000001">
    <property type="protein sequence ID" value="KAJ4397085.1"/>
    <property type="molecule type" value="Genomic_DNA"/>
</dbReference>
<dbReference type="Proteomes" id="UP001140453">
    <property type="component" value="Unassembled WGS sequence"/>
</dbReference>
<dbReference type="AlphaFoldDB" id="A0A9W9D2H7"/>
<evidence type="ECO:0000313" key="2">
    <source>
        <dbReference type="Proteomes" id="UP001140453"/>
    </source>
</evidence>
<evidence type="ECO:0000313" key="1">
    <source>
        <dbReference type="EMBL" id="KAJ4397085.1"/>
    </source>
</evidence>
<gene>
    <name evidence="1" type="ORF">N0V93_001309</name>
</gene>